<protein>
    <submittedName>
        <fullName evidence="3">Uncharacterized protein</fullName>
    </submittedName>
</protein>
<feature type="compositionally biased region" description="Low complexity" evidence="1">
    <location>
        <begin position="168"/>
        <end position="177"/>
    </location>
</feature>
<feature type="region of interest" description="Disordered" evidence="1">
    <location>
        <begin position="55"/>
        <end position="204"/>
    </location>
</feature>
<evidence type="ECO:0000256" key="2">
    <source>
        <dbReference type="SAM" id="SignalP"/>
    </source>
</evidence>
<evidence type="ECO:0000313" key="4">
    <source>
        <dbReference type="Proteomes" id="UP000604825"/>
    </source>
</evidence>
<evidence type="ECO:0000256" key="1">
    <source>
        <dbReference type="SAM" id="MobiDB-lite"/>
    </source>
</evidence>
<feature type="chain" id="PRO_5032644557" evidence="2">
    <location>
        <begin position="29"/>
        <end position="232"/>
    </location>
</feature>
<sequence>MANIKPVIAAPAMAAATWLLSTLVDVLPPPPLDTLVLASWDDDAEPVTLLLDITVTPSAVDTSPEDEDEGSGGEGEEPSDRCGGNGDLPGGEGSEGGFGGGEDFESPPLQEDGEGGGLGDGCEGGGGDDRDGGGLPKGEGGLDDDEPCESDGGVDLEPPEIGDGGGLDQPLLDLGGELELEPRGGGALELLPPPFPPSLDDDELGDGAMSDMLFFLDMPPLLVEDPSWLMYL</sequence>
<feature type="compositionally biased region" description="Acidic residues" evidence="1">
    <location>
        <begin position="63"/>
        <end position="77"/>
    </location>
</feature>
<evidence type="ECO:0000313" key="3">
    <source>
        <dbReference type="EMBL" id="CAD6343053.1"/>
    </source>
</evidence>
<name>A0A811SMS4_9POAL</name>
<accession>A0A811SMS4</accession>
<feature type="signal peptide" evidence="2">
    <location>
        <begin position="1"/>
        <end position="28"/>
    </location>
</feature>
<dbReference type="EMBL" id="CAJGYO010000666">
    <property type="protein sequence ID" value="CAD6343053.1"/>
    <property type="molecule type" value="Genomic_DNA"/>
</dbReference>
<comment type="caution">
    <text evidence="3">The sequence shown here is derived from an EMBL/GenBank/DDBJ whole genome shotgun (WGS) entry which is preliminary data.</text>
</comment>
<feature type="compositionally biased region" description="Acidic residues" evidence="1">
    <location>
        <begin position="141"/>
        <end position="160"/>
    </location>
</feature>
<feature type="compositionally biased region" description="Gly residues" evidence="1">
    <location>
        <begin position="115"/>
        <end position="125"/>
    </location>
</feature>
<gene>
    <name evidence="3" type="ORF">NCGR_LOCUS67150</name>
</gene>
<dbReference type="AlphaFoldDB" id="A0A811SMS4"/>
<keyword evidence="2" id="KW-0732">Signal</keyword>
<reference evidence="3" key="1">
    <citation type="submission" date="2020-10" db="EMBL/GenBank/DDBJ databases">
        <authorList>
            <person name="Han B."/>
            <person name="Lu T."/>
            <person name="Zhao Q."/>
            <person name="Huang X."/>
            <person name="Zhao Y."/>
        </authorList>
    </citation>
    <scope>NUCLEOTIDE SEQUENCE</scope>
</reference>
<organism evidence="3 4">
    <name type="scientific">Miscanthus lutarioriparius</name>
    <dbReference type="NCBI Taxonomy" id="422564"/>
    <lineage>
        <taxon>Eukaryota</taxon>
        <taxon>Viridiplantae</taxon>
        <taxon>Streptophyta</taxon>
        <taxon>Embryophyta</taxon>
        <taxon>Tracheophyta</taxon>
        <taxon>Spermatophyta</taxon>
        <taxon>Magnoliopsida</taxon>
        <taxon>Liliopsida</taxon>
        <taxon>Poales</taxon>
        <taxon>Poaceae</taxon>
        <taxon>PACMAD clade</taxon>
        <taxon>Panicoideae</taxon>
        <taxon>Andropogonodae</taxon>
        <taxon>Andropogoneae</taxon>
        <taxon>Saccharinae</taxon>
        <taxon>Miscanthus</taxon>
    </lineage>
</organism>
<dbReference type="Proteomes" id="UP000604825">
    <property type="component" value="Unassembled WGS sequence"/>
</dbReference>
<feature type="compositionally biased region" description="Gly residues" evidence="1">
    <location>
        <begin position="83"/>
        <end position="101"/>
    </location>
</feature>
<keyword evidence="4" id="KW-1185">Reference proteome</keyword>
<proteinExistence type="predicted"/>